<dbReference type="Pfam" id="PF08387">
    <property type="entry name" value="FBD"/>
    <property type="match status" value="1"/>
</dbReference>
<evidence type="ECO:0000259" key="1">
    <source>
        <dbReference type="SMART" id="SM00579"/>
    </source>
</evidence>
<reference evidence="2" key="1">
    <citation type="submission" date="2023-02" db="EMBL/GenBank/DDBJ databases">
        <title>Genome of toxic invasive species Heracleum sosnowskyi carries increased number of genes despite the absence of recent whole-genome duplications.</title>
        <authorList>
            <person name="Schelkunov M."/>
            <person name="Shtratnikova V."/>
            <person name="Makarenko M."/>
            <person name="Klepikova A."/>
            <person name="Omelchenko D."/>
            <person name="Novikova G."/>
            <person name="Obukhova E."/>
            <person name="Bogdanov V."/>
            <person name="Penin A."/>
            <person name="Logacheva M."/>
        </authorList>
    </citation>
    <scope>NUCLEOTIDE SEQUENCE</scope>
    <source>
        <strain evidence="2">Hsosn_3</strain>
        <tissue evidence="2">Leaf</tissue>
    </source>
</reference>
<evidence type="ECO:0000313" key="3">
    <source>
        <dbReference type="Proteomes" id="UP001237642"/>
    </source>
</evidence>
<evidence type="ECO:0000313" key="2">
    <source>
        <dbReference type="EMBL" id="KAK1394119.1"/>
    </source>
</evidence>
<dbReference type="InterPro" id="IPR050232">
    <property type="entry name" value="FBL13/AtMIF1-like"/>
</dbReference>
<dbReference type="AlphaFoldDB" id="A0AAD8IXW3"/>
<dbReference type="EMBL" id="JAUIZM010000003">
    <property type="protein sequence ID" value="KAK1394119.1"/>
    <property type="molecule type" value="Genomic_DNA"/>
</dbReference>
<proteinExistence type="predicted"/>
<keyword evidence="3" id="KW-1185">Reference proteome</keyword>
<dbReference type="PANTHER" id="PTHR31900">
    <property type="entry name" value="F-BOX/RNI SUPERFAMILY PROTEIN-RELATED"/>
    <property type="match status" value="1"/>
</dbReference>
<protein>
    <submittedName>
        <fullName evidence="2">F-box domain-containing protein</fullName>
    </submittedName>
</protein>
<dbReference type="PANTHER" id="PTHR31900:SF30">
    <property type="entry name" value="SUPERFAMILY PROTEIN, PUTATIVE-RELATED"/>
    <property type="match status" value="1"/>
</dbReference>
<reference evidence="2" key="2">
    <citation type="submission" date="2023-05" db="EMBL/GenBank/DDBJ databases">
        <authorList>
            <person name="Schelkunov M.I."/>
        </authorList>
    </citation>
    <scope>NUCLEOTIDE SEQUENCE</scope>
    <source>
        <strain evidence="2">Hsosn_3</strain>
        <tissue evidence="2">Leaf</tissue>
    </source>
</reference>
<sequence>MAKSSTRKFRRVKKDIITELPQNIQESILELIAYKFVSVINRILLLHNGKILKFSLSYPDEDCNAEIIHDYVDQWIPFLARKDLEVIDVDTSEQSIFDCPVLEKLTLVLCESIFPNNFRAPKLRCLHQFSLRITKKYSLAGLENLTEYPFALDGDGARVKLTKTCNVVEILSRLPKIEKFCGAMDYMQFLAEGGSPNRLAKPLDYLKTLNISGIYLTELSQVSCLLCVIQSAPNLCTLNISAEYIDEGDLENYSIEGSEDCAIDHLESVTFSNFKGMRAELELVRFLLGRSPLLKTMSIHFGGAMEKDVAATVAEEVFQYFTASSRVQIRYLERRVDFEDFGAFC</sequence>
<organism evidence="2 3">
    <name type="scientific">Heracleum sosnowskyi</name>
    <dbReference type="NCBI Taxonomy" id="360622"/>
    <lineage>
        <taxon>Eukaryota</taxon>
        <taxon>Viridiplantae</taxon>
        <taxon>Streptophyta</taxon>
        <taxon>Embryophyta</taxon>
        <taxon>Tracheophyta</taxon>
        <taxon>Spermatophyta</taxon>
        <taxon>Magnoliopsida</taxon>
        <taxon>eudicotyledons</taxon>
        <taxon>Gunneridae</taxon>
        <taxon>Pentapetalae</taxon>
        <taxon>asterids</taxon>
        <taxon>campanulids</taxon>
        <taxon>Apiales</taxon>
        <taxon>Apiaceae</taxon>
        <taxon>Apioideae</taxon>
        <taxon>apioid superclade</taxon>
        <taxon>Tordylieae</taxon>
        <taxon>Tordyliinae</taxon>
        <taxon>Heracleum</taxon>
    </lineage>
</organism>
<dbReference type="SMART" id="SM00579">
    <property type="entry name" value="FBD"/>
    <property type="match status" value="1"/>
</dbReference>
<gene>
    <name evidence="2" type="ORF">POM88_013175</name>
</gene>
<comment type="caution">
    <text evidence="2">The sequence shown here is derived from an EMBL/GenBank/DDBJ whole genome shotgun (WGS) entry which is preliminary data.</text>
</comment>
<dbReference type="Proteomes" id="UP001237642">
    <property type="component" value="Unassembled WGS sequence"/>
</dbReference>
<name>A0AAD8IXW3_9APIA</name>
<accession>A0AAD8IXW3</accession>
<feature type="domain" description="FBD" evidence="1">
    <location>
        <begin position="260"/>
        <end position="332"/>
    </location>
</feature>
<dbReference type="InterPro" id="IPR006566">
    <property type="entry name" value="FBD"/>
</dbReference>